<dbReference type="EMBL" id="JACHLR010000006">
    <property type="protein sequence ID" value="MBB4858505.1"/>
    <property type="molecule type" value="Genomic_DNA"/>
</dbReference>
<reference evidence="2 3" key="1">
    <citation type="submission" date="2020-08" db="EMBL/GenBank/DDBJ databases">
        <title>Functional genomics of gut bacteria from endangered species of beetles.</title>
        <authorList>
            <person name="Carlos-Shanley C."/>
        </authorList>
    </citation>
    <scope>NUCLEOTIDE SEQUENCE [LARGE SCALE GENOMIC DNA]</scope>
    <source>
        <strain evidence="2 3">S00245</strain>
    </source>
</reference>
<dbReference type="InterPro" id="IPR011009">
    <property type="entry name" value="Kinase-like_dom_sf"/>
</dbReference>
<evidence type="ECO:0000259" key="1">
    <source>
        <dbReference type="Pfam" id="PF01636"/>
    </source>
</evidence>
<dbReference type="Proteomes" id="UP000555448">
    <property type="component" value="Unassembled WGS sequence"/>
</dbReference>
<sequence>MSDVIVAPETRDLDDLSRDLRSWLSGKLPQARDLALQNFTYPRGAGQSHETILFDASWTEGGEPRKQGCVVRIKPEKFTVFPDTLFEEQYQIMKALHEDGRVRIAEPLWLEEDAAVLGKPFFVMEKKHGRVPVSIPPYARSGWMTEASPQQLRILWQDAVTQLALIQTIPLANLAFLGGPEGARNGLAQEWDKYTRFVDWLEEVEPQPILRAGLARLKSEWPEHEPEGLVWGDARIGNMMFGDDYKVVAVMDWEQPSLGGALHDLAWFCVIADTMHGPNSTYGAPLEGMGSHDETVALWEQVSGKSAAGLEWYEQFTQLKMSCTAVRLSHLRGTRMMDDETLAKRLRVA</sequence>
<name>A0A7W7K947_9SPHN</name>
<evidence type="ECO:0000313" key="2">
    <source>
        <dbReference type="EMBL" id="MBB4858505.1"/>
    </source>
</evidence>
<feature type="domain" description="Aminoglycoside phosphotransferase" evidence="1">
    <location>
        <begin position="69"/>
        <end position="272"/>
    </location>
</feature>
<proteinExistence type="predicted"/>
<comment type="caution">
    <text evidence="2">The sequence shown here is derived from an EMBL/GenBank/DDBJ whole genome shotgun (WGS) entry which is preliminary data.</text>
</comment>
<keyword evidence="3" id="KW-1185">Reference proteome</keyword>
<dbReference type="Gene3D" id="3.90.1200.10">
    <property type="match status" value="1"/>
</dbReference>
<dbReference type="SUPFAM" id="SSF56112">
    <property type="entry name" value="Protein kinase-like (PK-like)"/>
    <property type="match status" value="1"/>
</dbReference>
<dbReference type="InterPro" id="IPR041726">
    <property type="entry name" value="ACAD10_11_N"/>
</dbReference>
<dbReference type="Gene3D" id="3.30.200.20">
    <property type="entry name" value="Phosphorylase Kinase, domain 1"/>
    <property type="match status" value="1"/>
</dbReference>
<keyword evidence="2" id="KW-0808">Transferase</keyword>
<dbReference type="AlphaFoldDB" id="A0A7W7K947"/>
<keyword evidence="2" id="KW-0418">Kinase</keyword>
<organism evidence="2 3">
    <name type="scientific">Novosphingobium chloroacetimidivorans</name>
    <dbReference type="NCBI Taxonomy" id="1428314"/>
    <lineage>
        <taxon>Bacteria</taxon>
        <taxon>Pseudomonadati</taxon>
        <taxon>Pseudomonadota</taxon>
        <taxon>Alphaproteobacteria</taxon>
        <taxon>Sphingomonadales</taxon>
        <taxon>Sphingomonadaceae</taxon>
        <taxon>Novosphingobium</taxon>
    </lineage>
</organism>
<gene>
    <name evidence="2" type="ORF">HNO88_001828</name>
</gene>
<dbReference type="GO" id="GO:0016301">
    <property type="term" value="F:kinase activity"/>
    <property type="evidence" value="ECO:0007669"/>
    <property type="project" value="UniProtKB-KW"/>
</dbReference>
<evidence type="ECO:0000313" key="3">
    <source>
        <dbReference type="Proteomes" id="UP000555448"/>
    </source>
</evidence>
<dbReference type="PANTHER" id="PTHR21310">
    <property type="entry name" value="AMINOGLYCOSIDE PHOSPHOTRANSFERASE-RELATED-RELATED"/>
    <property type="match status" value="1"/>
</dbReference>
<dbReference type="CDD" id="cd05154">
    <property type="entry name" value="ACAD10_11_N-like"/>
    <property type="match status" value="1"/>
</dbReference>
<protein>
    <submittedName>
        <fullName evidence="2">Aminoglycoside phosphotransferase (APT) family kinase protein</fullName>
    </submittedName>
</protein>
<dbReference type="PANTHER" id="PTHR21310:SF40">
    <property type="entry name" value="AMINOGLYCOSIDE PHOSPHOTRANSFERASE DOMAIN-CONTAINING PROTEIN-RELATED"/>
    <property type="match status" value="1"/>
</dbReference>
<dbReference type="InterPro" id="IPR051678">
    <property type="entry name" value="AGP_Transferase"/>
</dbReference>
<accession>A0A7W7K947</accession>
<dbReference type="Pfam" id="PF01636">
    <property type="entry name" value="APH"/>
    <property type="match status" value="1"/>
</dbReference>
<dbReference type="InterPro" id="IPR002575">
    <property type="entry name" value="Aminoglycoside_PTrfase"/>
</dbReference>
<dbReference type="RefSeq" id="WP_184244229.1">
    <property type="nucleotide sequence ID" value="NZ_JACHLR010000006.1"/>
</dbReference>